<dbReference type="EMBL" id="BAAAND010000009">
    <property type="protein sequence ID" value="GAA1603608.1"/>
    <property type="molecule type" value="Genomic_DNA"/>
</dbReference>
<protein>
    <recommendedName>
        <fullName evidence="3">Heparinase II/III-like protein</fullName>
    </recommendedName>
</protein>
<dbReference type="RefSeq" id="WP_344197397.1">
    <property type="nucleotide sequence ID" value="NZ_BAAAND010000009.1"/>
</dbReference>
<comment type="caution">
    <text evidence="1">The sequence shown here is derived from an EMBL/GenBank/DDBJ whole genome shotgun (WGS) entry which is preliminary data.</text>
</comment>
<reference evidence="2" key="1">
    <citation type="journal article" date="2019" name="Int. J. Syst. Evol. Microbiol.">
        <title>The Global Catalogue of Microorganisms (GCM) 10K type strain sequencing project: providing services to taxonomists for standard genome sequencing and annotation.</title>
        <authorList>
            <consortium name="The Broad Institute Genomics Platform"/>
            <consortium name="The Broad Institute Genome Sequencing Center for Infectious Disease"/>
            <person name="Wu L."/>
            <person name="Ma J."/>
        </authorList>
    </citation>
    <scope>NUCLEOTIDE SEQUENCE [LARGE SCALE GENOMIC DNA]</scope>
    <source>
        <strain evidence="2">JCM 14304</strain>
    </source>
</reference>
<accession>A0ABP4Q8A9</accession>
<evidence type="ECO:0000313" key="1">
    <source>
        <dbReference type="EMBL" id="GAA1603608.1"/>
    </source>
</evidence>
<proteinExistence type="predicted"/>
<organism evidence="1 2">
    <name type="scientific">Kribbella karoonensis</name>
    <dbReference type="NCBI Taxonomy" id="324851"/>
    <lineage>
        <taxon>Bacteria</taxon>
        <taxon>Bacillati</taxon>
        <taxon>Actinomycetota</taxon>
        <taxon>Actinomycetes</taxon>
        <taxon>Propionibacteriales</taxon>
        <taxon>Kribbellaceae</taxon>
        <taxon>Kribbella</taxon>
    </lineage>
</organism>
<gene>
    <name evidence="1" type="ORF">GCM10009742_60130</name>
</gene>
<sequence length="556" mass="61682">MSSEEYVRGLLRAERRARSFFAGRSARWEGEDARRSLVGAAHRGNPEVVRQLAGPPPHYLFEEVWRDWLLRDFDYAGVAKRWLEQHVGGREDITSALAELAQSPAAEVFTPRMRSVAPVAASFGRHPLAQIAQAKILAAGDQELVDEICHLACELSTLHEFCRQHLLAPSDPRDRTLYWLLTAQVELYLAMDPDGSYARATYAEADALLRRRLRDAVTHGCLFDLLRSFAESSGDRLPETDDGILWQQLNQATIARAVTLAHRLSETWRPSRPNDQRLLAAFRAAPVERVTATAADPGLLDLMRLDSTALRIGMGWSRAAAFLELGDGTHRIDIVGVPDGQVYRRHPVETIGVPHRLVPCSSTAVVWIDAAGLWSASADGQTQLSADARLRLVATTEGWAAVSSSELLIGTADGRLSRSVRLTELGLNGRRLPGLAVSKKTLLLTEPENHFVVTHAGALNAVVRPKPLDEHWASADEPLAVPGVDLVATHEERGIEVHFYHRNQRARTERVATLEYLNRRWNTAHPGLRTNLRLLAPYPDDPCAALLRAVSEESYY</sequence>
<keyword evidence="2" id="KW-1185">Reference proteome</keyword>
<evidence type="ECO:0008006" key="3">
    <source>
        <dbReference type="Google" id="ProtNLM"/>
    </source>
</evidence>
<dbReference type="Proteomes" id="UP001500190">
    <property type="component" value="Unassembled WGS sequence"/>
</dbReference>
<name>A0ABP4Q8A9_9ACTN</name>
<evidence type="ECO:0000313" key="2">
    <source>
        <dbReference type="Proteomes" id="UP001500190"/>
    </source>
</evidence>